<evidence type="ECO:0000256" key="1">
    <source>
        <dbReference type="SAM" id="MobiDB-lite"/>
    </source>
</evidence>
<gene>
    <name evidence="4" type="ORF">HNQ34_000523</name>
</gene>
<evidence type="ECO:0000313" key="4">
    <source>
        <dbReference type="EMBL" id="MBB5323446.1"/>
    </source>
</evidence>
<feature type="transmembrane region" description="Helical" evidence="2">
    <location>
        <begin position="55"/>
        <end position="76"/>
    </location>
</feature>
<dbReference type="RefSeq" id="WP_183251172.1">
    <property type="nucleotide sequence ID" value="NZ_JACHEP010000001.1"/>
</dbReference>
<dbReference type="Proteomes" id="UP000520011">
    <property type="component" value="Unassembled WGS sequence"/>
</dbReference>
<dbReference type="EMBL" id="JACHEP010000001">
    <property type="protein sequence ID" value="MBB5323446.1"/>
    <property type="molecule type" value="Genomic_DNA"/>
</dbReference>
<dbReference type="SUPFAM" id="SSF54106">
    <property type="entry name" value="LysM domain"/>
    <property type="match status" value="1"/>
</dbReference>
<evidence type="ECO:0000313" key="5">
    <source>
        <dbReference type="Proteomes" id="UP000520011"/>
    </source>
</evidence>
<dbReference type="CDD" id="cd00118">
    <property type="entry name" value="LysM"/>
    <property type="match status" value="1"/>
</dbReference>
<organism evidence="4 5">
    <name type="scientific">Anoxybacteroides tepidamans</name>
    <dbReference type="NCBI Taxonomy" id="265948"/>
    <lineage>
        <taxon>Bacteria</taxon>
        <taxon>Bacillati</taxon>
        <taxon>Bacillota</taxon>
        <taxon>Bacilli</taxon>
        <taxon>Bacillales</taxon>
        <taxon>Anoxybacillaceae</taxon>
        <taxon>Anoxybacteroides</taxon>
    </lineage>
</organism>
<dbReference type="SMART" id="SM00257">
    <property type="entry name" value="LysM"/>
    <property type="match status" value="1"/>
</dbReference>
<protein>
    <submittedName>
        <fullName evidence="4">LysM repeat protein</fullName>
    </submittedName>
</protein>
<dbReference type="PROSITE" id="PS51782">
    <property type="entry name" value="LYSM"/>
    <property type="match status" value="1"/>
</dbReference>
<feature type="region of interest" description="Disordered" evidence="1">
    <location>
        <begin position="97"/>
        <end position="139"/>
    </location>
</feature>
<proteinExistence type="predicted"/>
<keyword evidence="2" id="KW-0472">Membrane</keyword>
<evidence type="ECO:0000256" key="2">
    <source>
        <dbReference type="SAM" id="Phobius"/>
    </source>
</evidence>
<feature type="compositionally biased region" description="Basic and acidic residues" evidence="1">
    <location>
        <begin position="1"/>
        <end position="25"/>
    </location>
</feature>
<evidence type="ECO:0000259" key="3">
    <source>
        <dbReference type="PROSITE" id="PS51782"/>
    </source>
</evidence>
<dbReference type="Gene3D" id="3.10.350.10">
    <property type="entry name" value="LysM domain"/>
    <property type="match status" value="1"/>
</dbReference>
<feature type="compositionally biased region" description="Basic and acidic residues" evidence="1">
    <location>
        <begin position="110"/>
        <end position="129"/>
    </location>
</feature>
<comment type="caution">
    <text evidence="4">The sequence shown here is derived from an EMBL/GenBank/DDBJ whole genome shotgun (WGS) entry which is preliminary data.</text>
</comment>
<name>A0A7W8IP51_9BACL</name>
<keyword evidence="5" id="KW-1185">Reference proteome</keyword>
<dbReference type="AlphaFoldDB" id="A0A7W8IP51"/>
<feature type="region of interest" description="Disordered" evidence="1">
    <location>
        <begin position="1"/>
        <end position="26"/>
    </location>
</feature>
<keyword evidence="2" id="KW-0812">Transmembrane</keyword>
<feature type="domain" description="LysM" evidence="3">
    <location>
        <begin position="145"/>
        <end position="191"/>
    </location>
</feature>
<dbReference type="InterPro" id="IPR036779">
    <property type="entry name" value="LysM_dom_sf"/>
</dbReference>
<sequence>MKRAHDRAEQLRKQIEDRKQKKETEIDVLSLPPRSEVHKEKQTKKKTKWKIKYPLIRLLALFFILLPISILGIYYANDTPSIVTVKKSASYEPIDIENETAPSSSLPSENELKKDPLSDAKATDNKKPPSDSSALAERASDQQVITHVVQENETLYSIAMHYYETKEGMDIIKKWNHLKTSQLHKGQVLQIPVVDLSK</sequence>
<reference evidence="4 5" key="1">
    <citation type="submission" date="2020-08" db="EMBL/GenBank/DDBJ databases">
        <title>Genomic Encyclopedia of Type Strains, Phase IV (KMG-IV): sequencing the most valuable type-strain genomes for metagenomic binning, comparative biology and taxonomic classification.</title>
        <authorList>
            <person name="Goeker M."/>
        </authorList>
    </citation>
    <scope>NUCLEOTIDE SEQUENCE [LARGE SCALE GENOMIC DNA]</scope>
    <source>
        <strain evidence="4 5">DSM 16325</strain>
    </source>
</reference>
<accession>A0A7W8IP51</accession>
<dbReference type="Pfam" id="PF01476">
    <property type="entry name" value="LysM"/>
    <property type="match status" value="1"/>
</dbReference>
<dbReference type="InterPro" id="IPR018392">
    <property type="entry name" value="LysM"/>
</dbReference>
<keyword evidence="2" id="KW-1133">Transmembrane helix</keyword>